<keyword evidence="2" id="KW-0808">Transferase</keyword>
<gene>
    <name evidence="2" type="ordered locus">Gmet_0216</name>
</gene>
<dbReference type="AlphaFoldDB" id="Q39Z62"/>
<dbReference type="InterPro" id="IPR041633">
    <property type="entry name" value="Polbeta"/>
</dbReference>
<dbReference type="RefSeq" id="WP_004512805.1">
    <property type="nucleotide sequence ID" value="NC_007517.1"/>
</dbReference>
<evidence type="ECO:0000259" key="1">
    <source>
        <dbReference type="Pfam" id="PF18765"/>
    </source>
</evidence>
<dbReference type="GO" id="GO:0016740">
    <property type="term" value="F:transferase activity"/>
    <property type="evidence" value="ECO:0007669"/>
    <property type="project" value="UniProtKB-KW"/>
</dbReference>
<dbReference type="Pfam" id="PF18765">
    <property type="entry name" value="Polbeta"/>
    <property type="match status" value="1"/>
</dbReference>
<dbReference type="Gene3D" id="3.30.460.10">
    <property type="entry name" value="Beta Polymerase, domain 2"/>
    <property type="match status" value="1"/>
</dbReference>
<name>Q39Z62_GEOMG</name>
<feature type="domain" description="Polymerase beta nucleotidyltransferase" evidence="1">
    <location>
        <begin position="8"/>
        <end position="102"/>
    </location>
</feature>
<dbReference type="CDD" id="cd05403">
    <property type="entry name" value="NT_KNTase_like"/>
    <property type="match status" value="1"/>
</dbReference>
<dbReference type="HOGENOM" id="CLU_130257_9_3_7"/>
<keyword evidence="3" id="KW-1185">Reference proteome</keyword>
<sequence>MATSVDIQNISNQIRREFAPRKIILFGSHSWGTPSDDSDVDLLVIADFEGKPWRFAVEIRERIRATIPLDLMVRTPEQLRERLAKHDMLLTEIVDRGTVLYEA</sequence>
<dbReference type="Proteomes" id="UP000007073">
    <property type="component" value="Chromosome"/>
</dbReference>
<organism evidence="2 3">
    <name type="scientific">Geobacter metallireducens (strain ATCC 53774 / DSM 7210 / GS-15)</name>
    <dbReference type="NCBI Taxonomy" id="269799"/>
    <lineage>
        <taxon>Bacteria</taxon>
        <taxon>Pseudomonadati</taxon>
        <taxon>Thermodesulfobacteriota</taxon>
        <taxon>Desulfuromonadia</taxon>
        <taxon>Geobacterales</taxon>
        <taxon>Geobacteraceae</taxon>
        <taxon>Geobacter</taxon>
    </lineage>
</organism>
<dbReference type="SUPFAM" id="SSF81301">
    <property type="entry name" value="Nucleotidyltransferase"/>
    <property type="match status" value="1"/>
</dbReference>
<evidence type="ECO:0000313" key="3">
    <source>
        <dbReference type="Proteomes" id="UP000007073"/>
    </source>
</evidence>
<proteinExistence type="predicted"/>
<reference evidence="2 3" key="1">
    <citation type="submission" date="2005-10" db="EMBL/GenBank/DDBJ databases">
        <title>Complete sequence of Geobacter metallireducens GS-15.</title>
        <authorList>
            <consortium name="US DOE Joint Genome Institute"/>
            <person name="Copeland A."/>
            <person name="Lucas S."/>
            <person name="Lapidus A."/>
            <person name="Barry K."/>
            <person name="Detter J.C."/>
            <person name="Glavina T."/>
            <person name="Hammon N."/>
            <person name="Israni S."/>
            <person name="Pitluck S."/>
            <person name="Di Bartolo G."/>
            <person name="Chain P."/>
            <person name="Schmutz J."/>
            <person name="Larimer F."/>
            <person name="Land M."/>
            <person name="Kyrpides N."/>
            <person name="Ivanova N."/>
            <person name="Richardson P."/>
        </authorList>
    </citation>
    <scope>NUCLEOTIDE SEQUENCE [LARGE SCALE GENOMIC DNA]</scope>
    <source>
        <strain evidence="3">ATCC 53774 / DSM 7210 / GS-15</strain>
    </source>
</reference>
<dbReference type="KEGG" id="gme:Gmet_0216"/>
<dbReference type="eggNOG" id="COG1708">
    <property type="taxonomic scope" value="Bacteria"/>
</dbReference>
<dbReference type="EMBL" id="CP000148">
    <property type="protein sequence ID" value="ABB30462.1"/>
    <property type="molecule type" value="Genomic_DNA"/>
</dbReference>
<evidence type="ECO:0000313" key="2">
    <source>
        <dbReference type="EMBL" id="ABB30462.1"/>
    </source>
</evidence>
<accession>Q39Z62</accession>
<dbReference type="STRING" id="269799.Gmet_0216"/>
<reference evidence="2 3" key="2">
    <citation type="journal article" date="2009" name="BMC Microbiol.">
        <title>The genome sequence of Geobacter metallireducens: features of metabolism, physiology and regulation common and dissimilar to Geobacter sulfurreducens.</title>
        <authorList>
            <person name="Aklujkar M."/>
            <person name="Krushkal J."/>
            <person name="DiBartolo G."/>
            <person name="Lapidus A."/>
            <person name="Land M.L."/>
            <person name="Lovley D.R."/>
        </authorList>
    </citation>
    <scope>NUCLEOTIDE SEQUENCE [LARGE SCALE GENOMIC DNA]</scope>
    <source>
        <strain evidence="3">ATCC 53774 / DSM 7210 / GS-15</strain>
    </source>
</reference>
<dbReference type="InterPro" id="IPR043519">
    <property type="entry name" value="NT_sf"/>
</dbReference>
<protein>
    <submittedName>
        <fullName evidence="2">Nucleotidyltransferase, putative</fullName>
    </submittedName>
</protein>